<keyword evidence="2" id="KW-1185">Reference proteome</keyword>
<comment type="caution">
    <text evidence="1">The sequence shown here is derived from an EMBL/GenBank/DDBJ whole genome shotgun (WGS) entry which is preliminary data.</text>
</comment>
<evidence type="ECO:0000313" key="2">
    <source>
        <dbReference type="Proteomes" id="UP001386955"/>
    </source>
</evidence>
<reference evidence="1 2" key="1">
    <citation type="submission" date="2024-01" db="EMBL/GenBank/DDBJ databases">
        <title>The genomes of 5 underutilized Papilionoideae crops provide insights into root nodulation and disease resistanc.</title>
        <authorList>
            <person name="Jiang F."/>
        </authorList>
    </citation>
    <scope>NUCLEOTIDE SEQUENCE [LARGE SCALE GENOMIC DNA]</scope>
    <source>
        <strain evidence="1">DUOXIRENSHENG_FW03</strain>
        <tissue evidence="1">Leaves</tissue>
    </source>
</reference>
<sequence>MLRGTQCSVAIGLKEFSHVQLAVEELRGAPSKGVVSGLGLHFGANAKARPACNQDSLRGASCEVDESGSGLHFGPKQAMGGKHQIRRQQRENVHEEDVAEAAEKDEMHEIAGGFDQCVSHEPRVMLHEKDVNVRGALIKKGRRKPASTLRGWKQWGRPEFKDGATCEEMSGLSGEARGTEGHRSLCS</sequence>
<accession>A0AAN9XD62</accession>
<name>A0AAN9XD62_PSOTE</name>
<dbReference type="EMBL" id="JAYMYS010000006">
    <property type="protein sequence ID" value="KAK7388167.1"/>
    <property type="molecule type" value="Genomic_DNA"/>
</dbReference>
<dbReference type="Proteomes" id="UP001386955">
    <property type="component" value="Unassembled WGS sequence"/>
</dbReference>
<proteinExistence type="predicted"/>
<organism evidence="1 2">
    <name type="scientific">Psophocarpus tetragonolobus</name>
    <name type="common">Winged bean</name>
    <name type="synonym">Dolichos tetragonolobus</name>
    <dbReference type="NCBI Taxonomy" id="3891"/>
    <lineage>
        <taxon>Eukaryota</taxon>
        <taxon>Viridiplantae</taxon>
        <taxon>Streptophyta</taxon>
        <taxon>Embryophyta</taxon>
        <taxon>Tracheophyta</taxon>
        <taxon>Spermatophyta</taxon>
        <taxon>Magnoliopsida</taxon>
        <taxon>eudicotyledons</taxon>
        <taxon>Gunneridae</taxon>
        <taxon>Pentapetalae</taxon>
        <taxon>rosids</taxon>
        <taxon>fabids</taxon>
        <taxon>Fabales</taxon>
        <taxon>Fabaceae</taxon>
        <taxon>Papilionoideae</taxon>
        <taxon>50 kb inversion clade</taxon>
        <taxon>NPAAA clade</taxon>
        <taxon>indigoferoid/millettioid clade</taxon>
        <taxon>Phaseoleae</taxon>
        <taxon>Psophocarpus</taxon>
    </lineage>
</organism>
<evidence type="ECO:0000313" key="1">
    <source>
        <dbReference type="EMBL" id="KAK7388167.1"/>
    </source>
</evidence>
<dbReference type="AlphaFoldDB" id="A0AAN9XD62"/>
<gene>
    <name evidence="1" type="ORF">VNO78_22975</name>
</gene>
<protein>
    <submittedName>
        <fullName evidence="1">Uncharacterized protein</fullName>
    </submittedName>
</protein>